<keyword evidence="3" id="KW-1185">Reference proteome</keyword>
<dbReference type="KEGG" id="aser:Asera_22490"/>
<dbReference type="PRINTS" id="PR00081">
    <property type="entry name" value="GDHRDH"/>
</dbReference>
<dbReference type="InterPro" id="IPR036291">
    <property type="entry name" value="NAD(P)-bd_dom_sf"/>
</dbReference>
<dbReference type="PANTHER" id="PTHR47534">
    <property type="entry name" value="YALI0E05731P"/>
    <property type="match status" value="1"/>
</dbReference>
<protein>
    <recommendedName>
        <fullName evidence="4">Short subunit dehydrogenase</fullName>
    </recommendedName>
</protein>
<dbReference type="OrthoDB" id="2860165at2"/>
<dbReference type="GO" id="GO:0016491">
    <property type="term" value="F:oxidoreductase activity"/>
    <property type="evidence" value="ECO:0007669"/>
    <property type="project" value="UniProtKB-KW"/>
</dbReference>
<dbReference type="AlphaFoldDB" id="A0A810L131"/>
<dbReference type="InterPro" id="IPR002347">
    <property type="entry name" value="SDR_fam"/>
</dbReference>
<sequence>MPDLIRPSRPRVVVISGGTDGMGRALALARAERGDTVIALGSNPGKGRRLVEDGAARRARSPIEFIRTDLSSVAATRAAIGDIAARYPTVDALALFANRQAPKRIATAEGLEQTFALYYLSRQLLSHGLAPQLRRSDTGVIVNVAGVGTTRGAVHWDDLQLERGYGMVTAQLQAGRANDLLGVAFAAQPDNPIRYVLYHPGFTRSGDLSPLAAPMRVIIRAAARLSARPVGESIAPIHGFVDAPPVAPLTAIDRDKPVPLTLDTLDPADARRLDEATRTLLAAIPAESAPRRA</sequence>
<evidence type="ECO:0008006" key="4">
    <source>
        <dbReference type="Google" id="ProtNLM"/>
    </source>
</evidence>
<evidence type="ECO:0000313" key="2">
    <source>
        <dbReference type="EMBL" id="BCJ28141.1"/>
    </source>
</evidence>
<proteinExistence type="predicted"/>
<name>A0A810L131_9ACTN</name>
<dbReference type="SUPFAM" id="SSF51735">
    <property type="entry name" value="NAD(P)-binding Rossmann-fold domains"/>
    <property type="match status" value="1"/>
</dbReference>
<dbReference type="PANTHER" id="PTHR47534:SF3">
    <property type="entry name" value="ALCOHOL DEHYDROGENASE-LIKE C-TERMINAL DOMAIN-CONTAINING PROTEIN"/>
    <property type="match status" value="1"/>
</dbReference>
<keyword evidence="1" id="KW-0560">Oxidoreductase</keyword>
<dbReference type="Gene3D" id="3.40.50.720">
    <property type="entry name" value="NAD(P)-binding Rossmann-like Domain"/>
    <property type="match status" value="1"/>
</dbReference>
<dbReference type="EMBL" id="AP023354">
    <property type="protein sequence ID" value="BCJ28141.1"/>
    <property type="molecule type" value="Genomic_DNA"/>
</dbReference>
<dbReference type="Proteomes" id="UP000680750">
    <property type="component" value="Chromosome"/>
</dbReference>
<dbReference type="Pfam" id="PF00106">
    <property type="entry name" value="adh_short"/>
    <property type="match status" value="1"/>
</dbReference>
<reference evidence="2" key="1">
    <citation type="submission" date="2020-08" db="EMBL/GenBank/DDBJ databases">
        <title>Whole genome shotgun sequence of Actinocatenispora sera NBRC 101916.</title>
        <authorList>
            <person name="Komaki H."/>
            <person name="Tamura T."/>
        </authorList>
    </citation>
    <scope>NUCLEOTIDE SEQUENCE</scope>
    <source>
        <strain evidence="2">NBRC 101916</strain>
    </source>
</reference>
<evidence type="ECO:0000313" key="3">
    <source>
        <dbReference type="Proteomes" id="UP000680750"/>
    </source>
</evidence>
<evidence type="ECO:0000256" key="1">
    <source>
        <dbReference type="ARBA" id="ARBA00023002"/>
    </source>
</evidence>
<dbReference type="InterPro" id="IPR052228">
    <property type="entry name" value="Sec_Metab_Biosynth_Oxidored"/>
</dbReference>
<accession>A0A810L131</accession>
<dbReference type="RefSeq" id="WP_030449316.1">
    <property type="nucleotide sequence ID" value="NZ_AP023354.1"/>
</dbReference>
<gene>
    <name evidence="2" type="ORF">Asera_22490</name>
</gene>
<organism evidence="2 3">
    <name type="scientific">Actinocatenispora sera</name>
    <dbReference type="NCBI Taxonomy" id="390989"/>
    <lineage>
        <taxon>Bacteria</taxon>
        <taxon>Bacillati</taxon>
        <taxon>Actinomycetota</taxon>
        <taxon>Actinomycetes</taxon>
        <taxon>Micromonosporales</taxon>
        <taxon>Micromonosporaceae</taxon>
        <taxon>Actinocatenispora</taxon>
    </lineage>
</organism>